<evidence type="ECO:0000256" key="1">
    <source>
        <dbReference type="SAM" id="MobiDB-lite"/>
    </source>
</evidence>
<feature type="chain" id="PRO_5043552269" description="Secreted protein" evidence="2">
    <location>
        <begin position="22"/>
        <end position="75"/>
    </location>
</feature>
<dbReference type="EMBL" id="JANPWB010000003">
    <property type="protein sequence ID" value="KAJ1198738.1"/>
    <property type="molecule type" value="Genomic_DNA"/>
</dbReference>
<comment type="caution">
    <text evidence="3">The sequence shown here is derived from an EMBL/GenBank/DDBJ whole genome shotgun (WGS) entry which is preliminary data.</text>
</comment>
<evidence type="ECO:0008006" key="5">
    <source>
        <dbReference type="Google" id="ProtNLM"/>
    </source>
</evidence>
<keyword evidence="4" id="KW-1185">Reference proteome</keyword>
<evidence type="ECO:0000313" key="4">
    <source>
        <dbReference type="Proteomes" id="UP001066276"/>
    </source>
</evidence>
<organism evidence="3 4">
    <name type="scientific">Pleurodeles waltl</name>
    <name type="common">Iberian ribbed newt</name>
    <dbReference type="NCBI Taxonomy" id="8319"/>
    <lineage>
        <taxon>Eukaryota</taxon>
        <taxon>Metazoa</taxon>
        <taxon>Chordata</taxon>
        <taxon>Craniata</taxon>
        <taxon>Vertebrata</taxon>
        <taxon>Euteleostomi</taxon>
        <taxon>Amphibia</taxon>
        <taxon>Batrachia</taxon>
        <taxon>Caudata</taxon>
        <taxon>Salamandroidea</taxon>
        <taxon>Salamandridae</taxon>
        <taxon>Pleurodelinae</taxon>
        <taxon>Pleurodeles</taxon>
    </lineage>
</organism>
<evidence type="ECO:0000256" key="2">
    <source>
        <dbReference type="SAM" id="SignalP"/>
    </source>
</evidence>
<name>A0AAV7VAX7_PLEWA</name>
<evidence type="ECO:0000313" key="3">
    <source>
        <dbReference type="EMBL" id="KAJ1198738.1"/>
    </source>
</evidence>
<gene>
    <name evidence="3" type="ORF">NDU88_002577</name>
</gene>
<keyword evidence="2" id="KW-0732">Signal</keyword>
<proteinExistence type="predicted"/>
<reference evidence="3" key="1">
    <citation type="journal article" date="2022" name="bioRxiv">
        <title>Sequencing and chromosome-scale assembly of the giantPleurodeles waltlgenome.</title>
        <authorList>
            <person name="Brown T."/>
            <person name="Elewa A."/>
            <person name="Iarovenko S."/>
            <person name="Subramanian E."/>
            <person name="Araus A.J."/>
            <person name="Petzold A."/>
            <person name="Susuki M."/>
            <person name="Suzuki K.-i.T."/>
            <person name="Hayashi T."/>
            <person name="Toyoda A."/>
            <person name="Oliveira C."/>
            <person name="Osipova E."/>
            <person name="Leigh N.D."/>
            <person name="Simon A."/>
            <person name="Yun M.H."/>
        </authorList>
    </citation>
    <scope>NUCLEOTIDE SEQUENCE</scope>
    <source>
        <strain evidence="3">20211129_DDA</strain>
        <tissue evidence="3">Liver</tissue>
    </source>
</reference>
<feature type="region of interest" description="Disordered" evidence="1">
    <location>
        <begin position="27"/>
        <end position="60"/>
    </location>
</feature>
<sequence>MCRHAGMSVAVCLLAVTIAEAAKLEQRQLRPPCPPTSLIRSHASAGVRERSREPQGAPEAFLSRASPRLVVFGSG</sequence>
<dbReference type="AlphaFoldDB" id="A0AAV7VAX7"/>
<feature type="signal peptide" evidence="2">
    <location>
        <begin position="1"/>
        <end position="21"/>
    </location>
</feature>
<protein>
    <recommendedName>
        <fullName evidence="5">Secreted protein</fullName>
    </recommendedName>
</protein>
<accession>A0AAV7VAX7</accession>
<dbReference type="Proteomes" id="UP001066276">
    <property type="component" value="Chromosome 2_1"/>
</dbReference>